<proteinExistence type="predicted"/>
<dbReference type="Proteomes" id="UP000077856">
    <property type="component" value="Chromosome"/>
</dbReference>
<evidence type="ECO:0000313" key="1">
    <source>
        <dbReference type="EMBL" id="AND41448.1"/>
    </source>
</evidence>
<dbReference type="AlphaFoldDB" id="A0A160MFR7"/>
<evidence type="ECO:0000313" key="2">
    <source>
        <dbReference type="Proteomes" id="UP000077856"/>
    </source>
</evidence>
<gene>
    <name evidence="1" type="ORF">A361_20535</name>
</gene>
<dbReference type="KEGG" id="bon:A361_20535"/>
<dbReference type="RefSeq" id="WP_019380143.1">
    <property type="nucleotide sequence ID" value="NZ_CP015506.1"/>
</dbReference>
<dbReference type="EMBL" id="CP015506">
    <property type="protein sequence ID" value="AND41448.1"/>
    <property type="molecule type" value="Genomic_DNA"/>
</dbReference>
<organism evidence="1 2">
    <name type="scientific">Cytobacillus oceanisediminis 2691</name>
    <dbReference type="NCBI Taxonomy" id="1196031"/>
    <lineage>
        <taxon>Bacteria</taxon>
        <taxon>Bacillati</taxon>
        <taxon>Bacillota</taxon>
        <taxon>Bacilli</taxon>
        <taxon>Bacillales</taxon>
        <taxon>Bacillaceae</taxon>
        <taxon>Cytobacillus</taxon>
    </lineage>
</organism>
<protein>
    <submittedName>
        <fullName evidence="1">Uncharacterized protein</fullName>
    </submittedName>
</protein>
<accession>A0A160MFR7</accession>
<sequence>MELIEIKLPKCTVLLTQKELLTLLSSNLDIYKIGIQRGKTTKRYHTQKYREHDKLIDFLNQNMIH</sequence>
<reference evidence="1 2" key="1">
    <citation type="submission" date="2016-04" db="EMBL/GenBank/DDBJ databases">
        <title>Complete genome sequence of Bacillus oceanisediminis strain 2691.</title>
        <authorList>
            <person name="Jeong H."/>
            <person name="Kim H.J."/>
            <person name="Lee D.-W."/>
        </authorList>
    </citation>
    <scope>NUCLEOTIDE SEQUENCE [LARGE SCALE GENOMIC DNA]</scope>
    <source>
        <strain evidence="1 2">2691</strain>
    </source>
</reference>
<name>A0A160MFR7_9BACI</name>